<evidence type="ECO:0000256" key="5">
    <source>
        <dbReference type="ARBA" id="ARBA00022989"/>
    </source>
</evidence>
<dbReference type="Proteomes" id="UP000231658">
    <property type="component" value="Unassembled WGS sequence"/>
</dbReference>
<keyword evidence="9" id="KW-1185">Reference proteome</keyword>
<evidence type="ECO:0000313" key="8">
    <source>
        <dbReference type="EMBL" id="SCA58314.1"/>
    </source>
</evidence>
<evidence type="ECO:0000313" key="9">
    <source>
        <dbReference type="Proteomes" id="UP000231658"/>
    </source>
</evidence>
<proteinExistence type="inferred from homology"/>
<comment type="similarity">
    <text evidence="2">Belongs to the UPF0324 family.</text>
</comment>
<evidence type="ECO:0000256" key="3">
    <source>
        <dbReference type="ARBA" id="ARBA00022475"/>
    </source>
</evidence>
<dbReference type="PANTHER" id="PTHR30106">
    <property type="entry name" value="INNER MEMBRANE PROTEIN YEIH-RELATED"/>
    <property type="match status" value="1"/>
</dbReference>
<name>A0A1C3RM02_9PROT</name>
<dbReference type="GO" id="GO:0005886">
    <property type="term" value="C:plasma membrane"/>
    <property type="evidence" value="ECO:0007669"/>
    <property type="project" value="UniProtKB-SubCell"/>
</dbReference>
<organism evidence="8 9">
    <name type="scientific">Candidatus Terasakiella magnetica</name>
    <dbReference type="NCBI Taxonomy" id="1867952"/>
    <lineage>
        <taxon>Bacteria</taxon>
        <taxon>Pseudomonadati</taxon>
        <taxon>Pseudomonadota</taxon>
        <taxon>Alphaproteobacteria</taxon>
        <taxon>Rhodospirillales</taxon>
        <taxon>Terasakiellaceae</taxon>
        <taxon>Terasakiella</taxon>
    </lineage>
</organism>
<feature type="transmembrane region" description="Helical" evidence="7">
    <location>
        <begin position="218"/>
        <end position="239"/>
    </location>
</feature>
<gene>
    <name evidence="8" type="ORF">MTBPR1_90161</name>
</gene>
<dbReference type="InterPro" id="IPR018383">
    <property type="entry name" value="UPF0324_pro"/>
</dbReference>
<evidence type="ECO:0008006" key="10">
    <source>
        <dbReference type="Google" id="ProtNLM"/>
    </source>
</evidence>
<evidence type="ECO:0000256" key="6">
    <source>
        <dbReference type="ARBA" id="ARBA00023136"/>
    </source>
</evidence>
<dbReference type="Pfam" id="PF03601">
    <property type="entry name" value="Cons_hypoth698"/>
    <property type="match status" value="1"/>
</dbReference>
<reference evidence="8 9" key="1">
    <citation type="submission" date="2016-07" db="EMBL/GenBank/DDBJ databases">
        <authorList>
            <person name="Lefevre C.T."/>
        </authorList>
    </citation>
    <scope>NUCLEOTIDE SEQUENCE [LARGE SCALE GENOMIC DNA]</scope>
    <source>
        <strain evidence="8">PR1</strain>
    </source>
</reference>
<keyword evidence="4 7" id="KW-0812">Transmembrane</keyword>
<comment type="subcellular location">
    <subcellularLocation>
        <location evidence="1">Cell membrane</location>
        <topology evidence="1">Multi-pass membrane protein</topology>
    </subcellularLocation>
</comment>
<dbReference type="RefSeq" id="WP_069190311.1">
    <property type="nucleotide sequence ID" value="NZ_FLYE01000048.1"/>
</dbReference>
<keyword evidence="3" id="KW-1003">Cell membrane</keyword>
<feature type="transmembrane region" description="Helical" evidence="7">
    <location>
        <begin position="307"/>
        <end position="331"/>
    </location>
</feature>
<evidence type="ECO:0000256" key="1">
    <source>
        <dbReference type="ARBA" id="ARBA00004651"/>
    </source>
</evidence>
<protein>
    <recommendedName>
        <fullName evidence="10">Sulfate exporter family transporter</fullName>
    </recommendedName>
</protein>
<accession>A0A1C3RM02</accession>
<feature type="transmembrane region" description="Helical" evidence="7">
    <location>
        <begin position="274"/>
        <end position="295"/>
    </location>
</feature>
<feature type="transmembrane region" description="Helical" evidence="7">
    <location>
        <begin position="251"/>
        <end position="268"/>
    </location>
</feature>
<dbReference type="EMBL" id="FLYE01000048">
    <property type="protein sequence ID" value="SCA58314.1"/>
    <property type="molecule type" value="Genomic_DNA"/>
</dbReference>
<feature type="transmembrane region" description="Helical" evidence="7">
    <location>
        <begin position="87"/>
        <end position="110"/>
    </location>
</feature>
<evidence type="ECO:0000256" key="4">
    <source>
        <dbReference type="ARBA" id="ARBA00022692"/>
    </source>
</evidence>
<dbReference type="PANTHER" id="PTHR30106:SF2">
    <property type="entry name" value="UPF0324 INNER MEMBRANE PROTEIN YEIH"/>
    <property type="match status" value="1"/>
</dbReference>
<sequence>MNLLQTFYKDKFSGLLAALIVAIAAVFLSEHYGAPTMLFALLLGVALNFLSEHEKCSQGIDMAAKQVLRFGVALLGLRISFDAISQLGGGPVILVVVGVFATMLLGFILTRTMKTNCAFGCLTGGAVAICGASAAMALSSVLPAGEDRERDTIFTVITVTAFSTIAMVVYPIIASFVGLDDQQTGIFLGATIHDVAQVVGAGYGVSDQTGDVATIVKLLRVAMLLPVVLGVMMIVRYGFKDDTQKNAKLPFPWFVLGFVALVGLNSTVEIPSQISSSLIDVSSWCIVTAVAALGMKTSFGALVKVGWMPVAVVLIETVFLAALCLAAIFIFEL</sequence>
<evidence type="ECO:0000256" key="2">
    <source>
        <dbReference type="ARBA" id="ARBA00007977"/>
    </source>
</evidence>
<dbReference type="OrthoDB" id="5393513at2"/>
<feature type="transmembrane region" description="Helical" evidence="7">
    <location>
        <begin position="12"/>
        <end position="28"/>
    </location>
</feature>
<keyword evidence="6 7" id="KW-0472">Membrane</keyword>
<dbReference type="AlphaFoldDB" id="A0A1C3RM02"/>
<feature type="transmembrane region" description="Helical" evidence="7">
    <location>
        <begin position="117"/>
        <end position="141"/>
    </location>
</feature>
<feature type="transmembrane region" description="Helical" evidence="7">
    <location>
        <begin position="153"/>
        <end position="173"/>
    </location>
</feature>
<keyword evidence="5 7" id="KW-1133">Transmembrane helix</keyword>
<evidence type="ECO:0000256" key="7">
    <source>
        <dbReference type="SAM" id="Phobius"/>
    </source>
</evidence>
<dbReference type="STRING" id="1867952.MTBPR1_90161"/>